<evidence type="ECO:0000313" key="2">
    <source>
        <dbReference type="Proteomes" id="UP000789831"/>
    </source>
</evidence>
<dbReference type="Gene3D" id="3.90.1720.10">
    <property type="entry name" value="endopeptidase domain like (from Nostoc punctiforme)"/>
    <property type="match status" value="1"/>
</dbReference>
<dbReference type="OrthoDB" id="2444094at2759"/>
<accession>A0A9N9G9I5</accession>
<organism evidence="1 2">
    <name type="scientific">Ambispora gerdemannii</name>
    <dbReference type="NCBI Taxonomy" id="144530"/>
    <lineage>
        <taxon>Eukaryota</taxon>
        <taxon>Fungi</taxon>
        <taxon>Fungi incertae sedis</taxon>
        <taxon>Mucoromycota</taxon>
        <taxon>Glomeromycotina</taxon>
        <taxon>Glomeromycetes</taxon>
        <taxon>Archaeosporales</taxon>
        <taxon>Ambisporaceae</taxon>
        <taxon>Ambispora</taxon>
    </lineage>
</organism>
<sequence>MQIIQNPTSEPNKYLKPLDIVKVKKTALGNEYYHFGNPEVAKIRPLIPFKYYKKVAEGIAWDEANNFGLRRYCLANNNCEHYVFSRIFGLSYSKQVEERPSKSRDNAHRQGVFDYDSKCYECRQGRINGGESGNFVLNDQLRGMLQGTHNNRSQEIENQYLQEIPPKLECKIM</sequence>
<comment type="caution">
    <text evidence="1">The sequence shown here is derived from an EMBL/GenBank/DDBJ whole genome shotgun (WGS) entry which is preliminary data.</text>
</comment>
<dbReference type="EMBL" id="CAJVPL010001761">
    <property type="protein sequence ID" value="CAG8586497.1"/>
    <property type="molecule type" value="Genomic_DNA"/>
</dbReference>
<proteinExistence type="predicted"/>
<dbReference type="Proteomes" id="UP000789831">
    <property type="component" value="Unassembled WGS sequence"/>
</dbReference>
<keyword evidence="2" id="KW-1185">Reference proteome</keyword>
<reference evidence="1" key="1">
    <citation type="submission" date="2021-06" db="EMBL/GenBank/DDBJ databases">
        <authorList>
            <person name="Kallberg Y."/>
            <person name="Tangrot J."/>
            <person name="Rosling A."/>
        </authorList>
    </citation>
    <scope>NUCLEOTIDE SEQUENCE</scope>
    <source>
        <strain evidence="1">MT106</strain>
    </source>
</reference>
<feature type="non-terminal residue" evidence="1">
    <location>
        <position position="173"/>
    </location>
</feature>
<evidence type="ECO:0000313" key="1">
    <source>
        <dbReference type="EMBL" id="CAG8586497.1"/>
    </source>
</evidence>
<name>A0A9N9G9I5_9GLOM</name>
<dbReference type="AlphaFoldDB" id="A0A9N9G9I5"/>
<protein>
    <submittedName>
        <fullName evidence="1">8225_t:CDS:1</fullName>
    </submittedName>
</protein>
<gene>
    <name evidence="1" type="ORF">AGERDE_LOCUS8392</name>
</gene>